<dbReference type="Proteomes" id="UP000202888">
    <property type="component" value="Segment"/>
</dbReference>
<accession>A0A0D4DB07</accession>
<evidence type="ECO:0000313" key="1">
    <source>
        <dbReference type="EMBL" id="AJT60862.1"/>
    </source>
</evidence>
<dbReference type="GeneID" id="26628347"/>
<dbReference type="RefSeq" id="YP_009201124.1">
    <property type="nucleotide sequence ID" value="NC_028829.1"/>
</dbReference>
<organism evidence="1 2">
    <name type="scientific">Vibrio phage ValKK3</name>
    <dbReference type="NCBI Taxonomy" id="1610855"/>
    <lineage>
        <taxon>Viruses</taxon>
        <taxon>Duplodnaviria</taxon>
        <taxon>Heunggongvirae</taxon>
        <taxon>Uroviricota</taxon>
        <taxon>Caudoviricetes</taxon>
        <taxon>Pantevenvirales</taxon>
        <taxon>Straboviridae</taxon>
        <taxon>Schizotequatrovirus</taxon>
        <taxon>Schizotequatrovirus valkk3</taxon>
    </lineage>
</organism>
<reference evidence="1 2" key="1">
    <citation type="journal article" date="2016" name="Genom Data">
        <title>Complete genome sequence of a giant Vibrio phage ValKK3 infecting Vibrio alginolyticus.</title>
        <authorList>
            <person name="Lal T.M."/>
            <person name="Sano M."/>
            <person name="Hatai K."/>
            <person name="Ransangan J."/>
        </authorList>
    </citation>
    <scope>NUCLEOTIDE SEQUENCE [LARGE SCALE GENOMIC DNA]</scope>
</reference>
<dbReference type="KEGG" id="vg:26628347"/>
<name>A0A0D4DB07_9CAUD</name>
<evidence type="ECO:0000313" key="2">
    <source>
        <dbReference type="Proteomes" id="UP000202888"/>
    </source>
</evidence>
<keyword evidence="2" id="KW-1185">Reference proteome</keyword>
<dbReference type="EMBL" id="KP671755">
    <property type="protein sequence ID" value="AJT60862.1"/>
    <property type="molecule type" value="Genomic_DNA"/>
</dbReference>
<dbReference type="OrthoDB" id="27018at10239"/>
<sequence>MLKLTVFDVEQVVQVGMPIRVQNIRTEEVFTTHVGLIRGHFVAVYDDDSIYIFTDGTRLDETELFRLADNATLTHI</sequence>
<protein>
    <submittedName>
        <fullName evidence="1">Uncharacterized protein</fullName>
    </submittedName>
</protein>
<proteinExistence type="predicted"/>